<dbReference type="GO" id="GO:0004483">
    <property type="term" value="F:methyltransferase cap1 activity"/>
    <property type="evidence" value="ECO:0007669"/>
    <property type="project" value="UniProtKB-ARBA"/>
</dbReference>
<dbReference type="PANTHER" id="PTHR16121">
    <property type="entry name" value="CAP-SPECIFIC MRNA (NUCLEOSIDE-2'-O-)-METHYLTRANSFERASE 1-RELATED"/>
    <property type="match status" value="1"/>
</dbReference>
<dbReference type="Pfam" id="PF01728">
    <property type="entry name" value="FtsJ"/>
    <property type="match status" value="1"/>
</dbReference>
<feature type="domain" description="Ribosomal RNA methyltransferase FtsJ" evidence="1">
    <location>
        <begin position="161"/>
        <end position="336"/>
    </location>
</feature>
<dbReference type="InterPro" id="IPR050851">
    <property type="entry name" value="mRNA_Cap_2O-Ribose_MeTrfase"/>
</dbReference>
<dbReference type="GO" id="GO:0005634">
    <property type="term" value="C:nucleus"/>
    <property type="evidence" value="ECO:0007669"/>
    <property type="project" value="TreeGrafter"/>
</dbReference>
<dbReference type="InterPro" id="IPR029063">
    <property type="entry name" value="SAM-dependent_MTases_sf"/>
</dbReference>
<evidence type="ECO:0000259" key="1">
    <source>
        <dbReference type="Pfam" id="PF01728"/>
    </source>
</evidence>
<dbReference type="Gene3D" id="3.40.50.12760">
    <property type="match status" value="1"/>
</dbReference>
<dbReference type="GO" id="GO:0005737">
    <property type="term" value="C:cytoplasm"/>
    <property type="evidence" value="ECO:0007669"/>
    <property type="project" value="TreeGrafter"/>
</dbReference>
<sequence>MSIFLLPNIAYDIQDEDIEFKMIRSSPDAFISNSLCEMLSRTKLQIEPIENSWDNYKKLTNPYEFIHTVVPGCKTQVSRMKPLSRSFYKMIEICTQFNLCRGDKCCKSIGNGHGRDGNNDCVFLNHHVGDSNSCVNNHNSFMQFVTSPEESSFPTHHSEPMSSFHLAEGPGGFIEAVCHMRKNPNDVYYGMTLVNNDSKCPGWKKSKNFLEENRNVIIEKGSDETGNLLSVENFEYCYKKYGGTMDLITADGGVDFSENFNDQEHIATKLIIAQVIYAISMQSTGGNFVLKVFDIFSNATVDVLYLLSSLYKEVYIMKPKTSRYANSEKYVICKGFNLNNTLNKKIIYKFHDNFHNLNSESNIETFFNFKHDRAYLTRVEEINAIFGENQIENIISTLNLIMNKSTEKNENLKKANIQKCVQWCEKHNISHHKVIQTVNIFLQFG</sequence>
<dbReference type="GO" id="GO:0032259">
    <property type="term" value="P:methylation"/>
    <property type="evidence" value="ECO:0007669"/>
    <property type="project" value="InterPro"/>
</dbReference>
<dbReference type="EMBL" id="MN739000">
    <property type="protein sequence ID" value="QHT34478.1"/>
    <property type="molecule type" value="Genomic_DNA"/>
</dbReference>
<name>A0A6C0EZI5_9ZZZZ</name>
<evidence type="ECO:0000313" key="2">
    <source>
        <dbReference type="EMBL" id="QHT34478.1"/>
    </source>
</evidence>
<dbReference type="GO" id="GO:0006370">
    <property type="term" value="P:7-methylguanosine mRNA capping"/>
    <property type="evidence" value="ECO:0007669"/>
    <property type="project" value="TreeGrafter"/>
</dbReference>
<proteinExistence type="predicted"/>
<dbReference type="AlphaFoldDB" id="A0A6C0EZI5"/>
<dbReference type="PANTHER" id="PTHR16121:SF0">
    <property type="entry name" value="CAP-SPECIFIC MRNA (NUCLEOSIDE-2'-O-)-METHYLTRANSFERASE 1"/>
    <property type="match status" value="1"/>
</dbReference>
<accession>A0A6C0EZI5</accession>
<protein>
    <recommendedName>
        <fullName evidence="1">Ribosomal RNA methyltransferase FtsJ domain-containing protein</fullName>
    </recommendedName>
</protein>
<dbReference type="SUPFAM" id="SSF53335">
    <property type="entry name" value="S-adenosyl-L-methionine-dependent methyltransferases"/>
    <property type="match status" value="1"/>
</dbReference>
<dbReference type="InterPro" id="IPR002877">
    <property type="entry name" value="RNA_MeTrfase_FtsJ_dom"/>
</dbReference>
<reference evidence="2" key="1">
    <citation type="journal article" date="2020" name="Nature">
        <title>Giant virus diversity and host interactions through global metagenomics.</title>
        <authorList>
            <person name="Schulz F."/>
            <person name="Roux S."/>
            <person name="Paez-Espino D."/>
            <person name="Jungbluth S."/>
            <person name="Walsh D.A."/>
            <person name="Denef V.J."/>
            <person name="McMahon K.D."/>
            <person name="Konstantinidis K.T."/>
            <person name="Eloe-Fadrosh E.A."/>
            <person name="Kyrpides N.C."/>
            <person name="Woyke T."/>
        </authorList>
    </citation>
    <scope>NUCLEOTIDE SEQUENCE</scope>
    <source>
        <strain evidence="2">GVMAG-M-3300009163-63</strain>
    </source>
</reference>
<organism evidence="2">
    <name type="scientific">viral metagenome</name>
    <dbReference type="NCBI Taxonomy" id="1070528"/>
    <lineage>
        <taxon>unclassified sequences</taxon>
        <taxon>metagenomes</taxon>
        <taxon>organismal metagenomes</taxon>
    </lineage>
</organism>